<reference evidence="3 4" key="1">
    <citation type="journal article" date="2013" name="Front. Plant Sci.">
        <title>The Reference Genome of the Halophytic Plant Eutrema salsugineum.</title>
        <authorList>
            <person name="Yang R."/>
            <person name="Jarvis D.E."/>
            <person name="Chen H."/>
            <person name="Beilstein M.A."/>
            <person name="Grimwood J."/>
            <person name="Jenkins J."/>
            <person name="Shu S."/>
            <person name="Prochnik S."/>
            <person name="Xin M."/>
            <person name="Ma C."/>
            <person name="Schmutz J."/>
            <person name="Wing R.A."/>
            <person name="Mitchell-Olds T."/>
            <person name="Schumaker K.S."/>
            <person name="Wang X."/>
        </authorList>
    </citation>
    <scope>NUCLEOTIDE SEQUENCE [LARGE SCALE GENOMIC DNA]</scope>
</reference>
<dbReference type="GO" id="GO:0046983">
    <property type="term" value="F:protein dimerization activity"/>
    <property type="evidence" value="ECO:0007669"/>
    <property type="project" value="InterPro"/>
</dbReference>
<keyword evidence="4" id="KW-1185">Reference proteome</keyword>
<dbReference type="Proteomes" id="UP000030689">
    <property type="component" value="Unassembled WGS sequence"/>
</dbReference>
<dbReference type="AlphaFoldDB" id="V4KM88"/>
<proteinExistence type="predicted"/>
<dbReference type="STRING" id="72664.V4KM88"/>
<evidence type="ECO:0000313" key="3">
    <source>
        <dbReference type="EMBL" id="ESQ31017.1"/>
    </source>
</evidence>
<gene>
    <name evidence="3" type="ORF">EUTSA_v10011953mg</name>
</gene>
<evidence type="ECO:0000259" key="2">
    <source>
        <dbReference type="Pfam" id="PF14291"/>
    </source>
</evidence>
<name>V4KM88_EUTSA</name>
<dbReference type="eggNOG" id="ENOG502QSU3">
    <property type="taxonomic scope" value="Eukaryota"/>
</dbReference>
<dbReference type="OMA" id="ERCFTAM"/>
<evidence type="ECO:0008006" key="5">
    <source>
        <dbReference type="Google" id="ProtNLM"/>
    </source>
</evidence>
<evidence type="ECO:0000313" key="4">
    <source>
        <dbReference type="Proteomes" id="UP000030689"/>
    </source>
</evidence>
<dbReference type="Gramene" id="ESQ31017">
    <property type="protein sequence ID" value="ESQ31017"/>
    <property type="gene ID" value="EUTSA_v10011953mg"/>
</dbReference>
<dbReference type="Pfam" id="PF14291">
    <property type="entry name" value="DUF4371"/>
    <property type="match status" value="1"/>
</dbReference>
<dbReference type="InterPro" id="IPR055298">
    <property type="entry name" value="AtLOH3-like"/>
</dbReference>
<dbReference type="InterPro" id="IPR012337">
    <property type="entry name" value="RNaseH-like_sf"/>
</dbReference>
<organism evidence="3 4">
    <name type="scientific">Eutrema salsugineum</name>
    <name type="common">Saltwater cress</name>
    <name type="synonym">Sisymbrium salsugineum</name>
    <dbReference type="NCBI Taxonomy" id="72664"/>
    <lineage>
        <taxon>Eukaryota</taxon>
        <taxon>Viridiplantae</taxon>
        <taxon>Streptophyta</taxon>
        <taxon>Embryophyta</taxon>
        <taxon>Tracheophyta</taxon>
        <taxon>Spermatophyta</taxon>
        <taxon>Magnoliopsida</taxon>
        <taxon>eudicotyledons</taxon>
        <taxon>Gunneridae</taxon>
        <taxon>Pentapetalae</taxon>
        <taxon>rosids</taxon>
        <taxon>malvids</taxon>
        <taxon>Brassicales</taxon>
        <taxon>Brassicaceae</taxon>
        <taxon>Eutremeae</taxon>
        <taxon>Eutrema</taxon>
    </lineage>
</organism>
<feature type="domain" description="DUF4371" evidence="2">
    <location>
        <begin position="21"/>
        <end position="61"/>
    </location>
</feature>
<dbReference type="KEGG" id="eus:EUTSA_v10011953mg"/>
<dbReference type="PANTHER" id="PTHR11697">
    <property type="entry name" value="GENERAL TRANSCRIPTION FACTOR 2-RELATED ZINC FINGER PROTEIN"/>
    <property type="match status" value="1"/>
</dbReference>
<dbReference type="InterPro" id="IPR008906">
    <property type="entry name" value="HATC_C_dom"/>
</dbReference>
<protein>
    <recommendedName>
        <fullName evidence="5">HAT C-terminal dimerisation domain-containing protein</fullName>
    </recommendedName>
</protein>
<dbReference type="Pfam" id="PF05699">
    <property type="entry name" value="Dimer_Tnp_hAT"/>
    <property type="match status" value="1"/>
</dbReference>
<dbReference type="SUPFAM" id="SSF53098">
    <property type="entry name" value="Ribonuclease H-like"/>
    <property type="match status" value="1"/>
</dbReference>
<feature type="domain" description="HAT C-terminal dimerisation" evidence="1">
    <location>
        <begin position="319"/>
        <end position="379"/>
    </location>
</feature>
<evidence type="ECO:0000259" key="1">
    <source>
        <dbReference type="Pfam" id="PF05699"/>
    </source>
</evidence>
<accession>V4KM88</accession>
<dbReference type="InterPro" id="IPR025398">
    <property type="entry name" value="DUF4371"/>
</dbReference>
<feature type="non-terminal residue" evidence="3">
    <location>
        <position position="401"/>
    </location>
</feature>
<sequence>MEDILGSFGRVLGLCTMSPIKSSLTFKHAIDDLFAKYGLSLKNIRGQGYDGASNMKDEFNGLRFLILRENSSGYYVHCFAHQLQLLVVAIAKKHFEVGDFFDMISTVLNVVGVSCKRKDKINDGETSTGKGKNQDRFLPKPAATRWGSNHKTLLRLVKLFLIVIKVLEFIKTEGIEDSKKRQAYGFANYLHTFDCVFYMHLMLHILGLTDNLSMTLQTINQDIFNAVSLVESTNLELHKFRDDGWDSLMLQEFNDHFTEVNTQLLICMVSLSPTSLFKQFDKDKLMKLVEFYPDDFTSDKRFTNLKSLGDLSRLMVETQKHSAHPLVYILLKLALILPVATTTFERCFTAMNFVKTTSHNRIRDQFLSDCLVCFIEKELFGSVTNETVMKRFQTMAQRKIC</sequence>
<dbReference type="EMBL" id="KI517809">
    <property type="protein sequence ID" value="ESQ31017.1"/>
    <property type="molecule type" value="Genomic_DNA"/>
</dbReference>
<dbReference type="PANTHER" id="PTHR11697:SF230">
    <property type="entry name" value="ZINC FINGER, MYM DOMAIN CONTAINING 1"/>
    <property type="match status" value="1"/>
</dbReference>